<comment type="caution">
    <text evidence="2">The sequence shown here is derived from an EMBL/GenBank/DDBJ whole genome shotgun (WGS) entry which is preliminary data.</text>
</comment>
<gene>
    <name evidence="2" type="ORF">GCM10022255_048830</name>
</gene>
<evidence type="ECO:0000313" key="2">
    <source>
        <dbReference type="EMBL" id="GAA4252392.1"/>
    </source>
</evidence>
<feature type="transmembrane region" description="Helical" evidence="1">
    <location>
        <begin position="103"/>
        <end position="124"/>
    </location>
</feature>
<protein>
    <submittedName>
        <fullName evidence="2">Uncharacterized protein</fullName>
    </submittedName>
</protein>
<dbReference type="RefSeq" id="WP_345129457.1">
    <property type="nucleotide sequence ID" value="NZ_BAABAT010000013.1"/>
</dbReference>
<evidence type="ECO:0000313" key="3">
    <source>
        <dbReference type="Proteomes" id="UP001500620"/>
    </source>
</evidence>
<keyword evidence="1" id="KW-0472">Membrane</keyword>
<proteinExistence type="predicted"/>
<sequence length="179" mass="19729">MTATPLADAELTRRVDDVYRDLLGALRDLQQARWTQAGPAERLDERIHGLASASAFMDRAAVAGPDLPERAYGAGTERRGYYATGAYIVALFATLLVTGRGLAGLVIASTVAMLVMVAVSRAYLARFMRRDLERVAHSPDAAGVLADLDQLIEVTDPDQRPEVLENLRRARRWLEDYTE</sequence>
<accession>A0ABP8DCF7</accession>
<reference evidence="3" key="1">
    <citation type="journal article" date="2019" name="Int. J. Syst. Evol. Microbiol.">
        <title>The Global Catalogue of Microorganisms (GCM) 10K type strain sequencing project: providing services to taxonomists for standard genome sequencing and annotation.</title>
        <authorList>
            <consortium name="The Broad Institute Genomics Platform"/>
            <consortium name="The Broad Institute Genome Sequencing Center for Infectious Disease"/>
            <person name="Wu L."/>
            <person name="Ma J."/>
        </authorList>
    </citation>
    <scope>NUCLEOTIDE SEQUENCE [LARGE SCALE GENOMIC DNA]</scope>
    <source>
        <strain evidence="3">JCM 17441</strain>
    </source>
</reference>
<keyword evidence="1" id="KW-1133">Transmembrane helix</keyword>
<feature type="transmembrane region" description="Helical" evidence="1">
    <location>
        <begin position="80"/>
        <end position="97"/>
    </location>
</feature>
<dbReference type="EMBL" id="BAABAT010000013">
    <property type="protein sequence ID" value="GAA4252392.1"/>
    <property type="molecule type" value="Genomic_DNA"/>
</dbReference>
<organism evidence="2 3">
    <name type="scientific">Dactylosporangium darangshiense</name>
    <dbReference type="NCBI Taxonomy" id="579108"/>
    <lineage>
        <taxon>Bacteria</taxon>
        <taxon>Bacillati</taxon>
        <taxon>Actinomycetota</taxon>
        <taxon>Actinomycetes</taxon>
        <taxon>Micromonosporales</taxon>
        <taxon>Micromonosporaceae</taxon>
        <taxon>Dactylosporangium</taxon>
    </lineage>
</organism>
<keyword evidence="3" id="KW-1185">Reference proteome</keyword>
<name>A0ABP8DCF7_9ACTN</name>
<dbReference type="Proteomes" id="UP001500620">
    <property type="component" value="Unassembled WGS sequence"/>
</dbReference>
<keyword evidence="1" id="KW-0812">Transmembrane</keyword>
<evidence type="ECO:0000256" key="1">
    <source>
        <dbReference type="SAM" id="Phobius"/>
    </source>
</evidence>